<feature type="region of interest" description="Disordered" evidence="2">
    <location>
        <begin position="51"/>
        <end position="74"/>
    </location>
</feature>
<reference evidence="3 4" key="1">
    <citation type="submission" date="2017-12" db="EMBL/GenBank/DDBJ databases">
        <title>Phylogenetic diversity of female urinary microbiome.</title>
        <authorList>
            <person name="Thomas-White K."/>
            <person name="Wolfe A.J."/>
        </authorList>
    </citation>
    <scope>NUCLEOTIDE SEQUENCE [LARGE SCALE GENOMIC DNA]</scope>
    <source>
        <strain evidence="3 4">UMB0777</strain>
    </source>
</reference>
<dbReference type="EMBL" id="PKJC01000036">
    <property type="protein sequence ID" value="PKZ62972.1"/>
    <property type="molecule type" value="Genomic_DNA"/>
</dbReference>
<evidence type="ECO:0000313" key="4">
    <source>
        <dbReference type="Proteomes" id="UP000234662"/>
    </source>
</evidence>
<gene>
    <name evidence="3" type="ORF">CYJ73_24145</name>
</gene>
<feature type="coiled-coil region" evidence="1">
    <location>
        <begin position="3"/>
        <end position="30"/>
    </location>
</feature>
<proteinExistence type="predicted"/>
<evidence type="ECO:0008006" key="5">
    <source>
        <dbReference type="Google" id="ProtNLM"/>
    </source>
</evidence>
<accession>A0A2I1R1I0</accession>
<dbReference type="AlphaFoldDB" id="A0A2I1R1I0"/>
<dbReference type="Proteomes" id="UP000234662">
    <property type="component" value="Unassembled WGS sequence"/>
</dbReference>
<evidence type="ECO:0000256" key="1">
    <source>
        <dbReference type="SAM" id="Coils"/>
    </source>
</evidence>
<keyword evidence="1" id="KW-0175">Coiled coil</keyword>
<evidence type="ECO:0000313" key="3">
    <source>
        <dbReference type="EMBL" id="PKZ62972.1"/>
    </source>
</evidence>
<organism evidence="3 4">
    <name type="scientific">Gordonia terrae</name>
    <dbReference type="NCBI Taxonomy" id="2055"/>
    <lineage>
        <taxon>Bacteria</taxon>
        <taxon>Bacillati</taxon>
        <taxon>Actinomycetota</taxon>
        <taxon>Actinomycetes</taxon>
        <taxon>Mycobacteriales</taxon>
        <taxon>Gordoniaceae</taxon>
        <taxon>Gordonia</taxon>
    </lineage>
</organism>
<comment type="caution">
    <text evidence="3">The sequence shown here is derived from an EMBL/GenBank/DDBJ whole genome shotgun (WGS) entry which is preliminary data.</text>
</comment>
<evidence type="ECO:0000256" key="2">
    <source>
        <dbReference type="SAM" id="MobiDB-lite"/>
    </source>
</evidence>
<dbReference type="RefSeq" id="WP_101822848.1">
    <property type="nucleotide sequence ID" value="NZ_PKJC01000036.1"/>
</dbReference>
<protein>
    <recommendedName>
        <fullName evidence="5">DUF4913 domain-containing protein</fullName>
    </recommendedName>
</protein>
<name>A0A2I1R1I0_9ACTN</name>
<dbReference type="InterPro" id="IPR032584">
    <property type="entry name" value="DUF4913"/>
</dbReference>
<sequence>MSGVDLASEVEALRQRLDALTDNVTRHGDALTALEDGWSSTAADTLATVSSATDTAAEGGDSASEDTEPHGAEPDMAVLREWVRDNVSAWCERRVKTKPAGPGVRWCARWDLHPEAITRFWGLRALQLEAAQEGPGAVLIYLREHFDHHLAILTSEEGPFHRCIPKHVPFHDPDHHGYLPTGTTNPPAAVLNLPTP</sequence>
<dbReference type="Pfam" id="PF16259">
    <property type="entry name" value="DUF4913"/>
    <property type="match status" value="1"/>
</dbReference>